<keyword evidence="5" id="KW-0560">Oxidoreductase</keyword>
<sequence>MDPILLILALVVIGIIYFLKEDPTQKEIAEAVERFPGPKRYPIVGTNFSFLLKPKEEIFLLIAERVKKFGSPHKAWMGKLPMINLNTPEDVELILNNSVQIKKGYLYKFIQPWLLDGLLTSYGAYWHKNRKLITPTFHFSILEQFVEIFDEKSRILVSKLMPQANGQVFNVYPNITHCALDIICETAMGVAVNAMDKPNSEYVSAVYGISKLATDRAFLPWYHSDFIFYRTAMGKQFLKYVNILHGFTEKVIKERKGKLADTTTDQEIHEDEEFIGKKKRKAFLDMLLEASKGGTIMNDLEIRQEVDTFMFEGHDTTTAAICWTLFLIGNNPDIQEKAFKEQEEIFHGEDRPVTMKDLGEMKYLERVIKETLRLYPSVPFISRLLTEELVVSK</sequence>
<keyword evidence="9" id="KW-1185">Reference proteome</keyword>
<dbReference type="InterPro" id="IPR001128">
    <property type="entry name" value="Cyt_P450"/>
</dbReference>
<dbReference type="SUPFAM" id="SSF48264">
    <property type="entry name" value="Cytochrome P450"/>
    <property type="match status" value="1"/>
</dbReference>
<dbReference type="InterPro" id="IPR002401">
    <property type="entry name" value="Cyt_P450_E_grp-I"/>
</dbReference>
<dbReference type="InParanoid" id="A0A7F5RJF6"/>
<evidence type="ECO:0000256" key="5">
    <source>
        <dbReference type="ARBA" id="ARBA00023002"/>
    </source>
</evidence>
<protein>
    <submittedName>
        <fullName evidence="10">Cytochrome P450 4C1</fullName>
    </submittedName>
</protein>
<dbReference type="InterPro" id="IPR050196">
    <property type="entry name" value="Cytochrome_P450_Monoox"/>
</dbReference>
<dbReference type="GO" id="GO:0004497">
    <property type="term" value="F:monooxygenase activity"/>
    <property type="evidence" value="ECO:0007669"/>
    <property type="project" value="UniProtKB-KW"/>
</dbReference>
<dbReference type="KEGG" id="apln:108739749"/>
<evidence type="ECO:0000256" key="2">
    <source>
        <dbReference type="ARBA" id="ARBA00010617"/>
    </source>
</evidence>
<keyword evidence="7" id="KW-0503">Monooxygenase</keyword>
<dbReference type="GO" id="GO:0020037">
    <property type="term" value="F:heme binding"/>
    <property type="evidence" value="ECO:0007669"/>
    <property type="project" value="InterPro"/>
</dbReference>
<evidence type="ECO:0000256" key="6">
    <source>
        <dbReference type="ARBA" id="ARBA00023004"/>
    </source>
</evidence>
<dbReference type="Pfam" id="PF00067">
    <property type="entry name" value="p450"/>
    <property type="match status" value="1"/>
</dbReference>
<dbReference type="GO" id="GO:0016705">
    <property type="term" value="F:oxidoreductase activity, acting on paired donors, with incorporation or reduction of molecular oxygen"/>
    <property type="evidence" value="ECO:0007669"/>
    <property type="project" value="InterPro"/>
</dbReference>
<dbReference type="RefSeq" id="XP_025836096.1">
    <property type="nucleotide sequence ID" value="XM_025980311.1"/>
</dbReference>
<evidence type="ECO:0000256" key="3">
    <source>
        <dbReference type="ARBA" id="ARBA00022617"/>
    </source>
</evidence>
<gene>
    <name evidence="10" type="primary">LOC108739749</name>
</gene>
<evidence type="ECO:0000256" key="7">
    <source>
        <dbReference type="ARBA" id="ARBA00023033"/>
    </source>
</evidence>
<feature type="signal peptide" evidence="8">
    <location>
        <begin position="1"/>
        <end position="21"/>
    </location>
</feature>
<dbReference type="OrthoDB" id="1470350at2759"/>
<evidence type="ECO:0000256" key="1">
    <source>
        <dbReference type="ARBA" id="ARBA00001971"/>
    </source>
</evidence>
<dbReference type="Proteomes" id="UP000192223">
    <property type="component" value="Unplaced"/>
</dbReference>
<comment type="cofactor">
    <cofactor evidence="1">
        <name>heme</name>
        <dbReference type="ChEBI" id="CHEBI:30413"/>
    </cofactor>
</comment>
<dbReference type="InterPro" id="IPR036396">
    <property type="entry name" value="Cyt_P450_sf"/>
</dbReference>
<dbReference type="AlphaFoldDB" id="A0A7F5RJF6"/>
<organism evidence="9 10">
    <name type="scientific">Agrilus planipennis</name>
    <name type="common">Emerald ash borer</name>
    <name type="synonym">Agrilus marcopoli</name>
    <dbReference type="NCBI Taxonomy" id="224129"/>
    <lineage>
        <taxon>Eukaryota</taxon>
        <taxon>Metazoa</taxon>
        <taxon>Ecdysozoa</taxon>
        <taxon>Arthropoda</taxon>
        <taxon>Hexapoda</taxon>
        <taxon>Insecta</taxon>
        <taxon>Pterygota</taxon>
        <taxon>Neoptera</taxon>
        <taxon>Endopterygota</taxon>
        <taxon>Coleoptera</taxon>
        <taxon>Polyphaga</taxon>
        <taxon>Elateriformia</taxon>
        <taxon>Buprestoidea</taxon>
        <taxon>Buprestidae</taxon>
        <taxon>Agrilinae</taxon>
        <taxon>Agrilus</taxon>
    </lineage>
</organism>
<dbReference type="PRINTS" id="PR00385">
    <property type="entry name" value="P450"/>
</dbReference>
<evidence type="ECO:0000256" key="4">
    <source>
        <dbReference type="ARBA" id="ARBA00022723"/>
    </source>
</evidence>
<evidence type="ECO:0000313" key="10">
    <source>
        <dbReference type="RefSeq" id="XP_025836096.1"/>
    </source>
</evidence>
<feature type="chain" id="PRO_5028899043" evidence="8">
    <location>
        <begin position="22"/>
        <end position="393"/>
    </location>
</feature>
<keyword evidence="3" id="KW-0349">Heme</keyword>
<dbReference type="GeneID" id="108739749"/>
<proteinExistence type="inferred from homology"/>
<keyword evidence="6" id="KW-0408">Iron</keyword>
<reference evidence="10" key="1">
    <citation type="submission" date="2025-08" db="UniProtKB">
        <authorList>
            <consortium name="RefSeq"/>
        </authorList>
    </citation>
    <scope>IDENTIFICATION</scope>
    <source>
        <tissue evidence="10">Entire body</tissue>
    </source>
</reference>
<evidence type="ECO:0000313" key="9">
    <source>
        <dbReference type="Proteomes" id="UP000192223"/>
    </source>
</evidence>
<comment type="similarity">
    <text evidence="2">Belongs to the cytochrome P450 family.</text>
</comment>
<dbReference type="PRINTS" id="PR00463">
    <property type="entry name" value="EP450I"/>
</dbReference>
<dbReference type="PANTHER" id="PTHR24291:SF209">
    <property type="entry name" value="CYTOCHROME P450-LIKE PROTEIN"/>
    <property type="match status" value="1"/>
</dbReference>
<dbReference type="Gene3D" id="1.10.630.10">
    <property type="entry name" value="Cytochrome P450"/>
    <property type="match status" value="1"/>
</dbReference>
<dbReference type="PANTHER" id="PTHR24291">
    <property type="entry name" value="CYTOCHROME P450 FAMILY 4"/>
    <property type="match status" value="1"/>
</dbReference>
<name>A0A7F5RJF6_AGRPL</name>
<dbReference type="GO" id="GO:0005506">
    <property type="term" value="F:iron ion binding"/>
    <property type="evidence" value="ECO:0007669"/>
    <property type="project" value="InterPro"/>
</dbReference>
<accession>A0A7F5RJF6</accession>
<keyword evidence="4" id="KW-0479">Metal-binding</keyword>
<keyword evidence="8" id="KW-0732">Signal</keyword>
<evidence type="ECO:0000256" key="8">
    <source>
        <dbReference type="SAM" id="SignalP"/>
    </source>
</evidence>